<dbReference type="PROSITE" id="PS52016">
    <property type="entry name" value="TONB_DEPENDENT_REC_3"/>
    <property type="match status" value="1"/>
</dbReference>
<evidence type="ECO:0000256" key="2">
    <source>
        <dbReference type="ARBA" id="ARBA00009810"/>
    </source>
</evidence>
<dbReference type="CDD" id="cd01347">
    <property type="entry name" value="ligand_gated_channel"/>
    <property type="match status" value="1"/>
</dbReference>
<reference evidence="15 16" key="1">
    <citation type="submission" date="2020-10" db="EMBL/GenBank/DDBJ databases">
        <title>Draft genome of Ramlibacter aquaticus LMG 30558.</title>
        <authorList>
            <person name="Props R."/>
        </authorList>
    </citation>
    <scope>NUCLEOTIDE SEQUENCE [LARGE SCALE GENOMIC DNA]</scope>
    <source>
        <strain evidence="15 16">LMG 30558</strain>
    </source>
</reference>
<comment type="subcellular location">
    <subcellularLocation>
        <location evidence="1 10">Cell outer membrane</location>
        <topology evidence="1 10">Multi-pass membrane protein</topology>
    </subcellularLocation>
</comment>
<feature type="chain" id="PRO_5047211789" evidence="12">
    <location>
        <begin position="31"/>
        <end position="713"/>
    </location>
</feature>
<evidence type="ECO:0000259" key="14">
    <source>
        <dbReference type="Pfam" id="PF07715"/>
    </source>
</evidence>
<dbReference type="Gene3D" id="2.40.170.20">
    <property type="entry name" value="TonB-dependent receptor, beta-barrel domain"/>
    <property type="match status" value="1"/>
</dbReference>
<keyword evidence="5 10" id="KW-0812">Transmembrane</keyword>
<evidence type="ECO:0000256" key="12">
    <source>
        <dbReference type="SAM" id="SignalP"/>
    </source>
</evidence>
<evidence type="ECO:0000256" key="11">
    <source>
        <dbReference type="RuleBase" id="RU003357"/>
    </source>
</evidence>
<dbReference type="EMBL" id="JADDOJ010000133">
    <property type="protein sequence ID" value="MBE7942755.1"/>
    <property type="molecule type" value="Genomic_DNA"/>
</dbReference>
<dbReference type="NCBIfam" id="TIGR01783">
    <property type="entry name" value="TonB-siderophor"/>
    <property type="match status" value="1"/>
</dbReference>
<comment type="caution">
    <text evidence="15">The sequence shown here is derived from an EMBL/GenBank/DDBJ whole genome shotgun (WGS) entry which is preliminary data.</text>
</comment>
<dbReference type="InterPro" id="IPR000531">
    <property type="entry name" value="Beta-barrel_TonB"/>
</dbReference>
<dbReference type="PANTHER" id="PTHR32552:SF83">
    <property type="entry name" value="BLR3904 PROTEIN"/>
    <property type="match status" value="1"/>
</dbReference>
<dbReference type="InterPro" id="IPR010105">
    <property type="entry name" value="TonB_sidphr_rcpt"/>
</dbReference>
<dbReference type="Gene3D" id="2.170.130.10">
    <property type="entry name" value="TonB-dependent receptor, plug domain"/>
    <property type="match status" value="1"/>
</dbReference>
<evidence type="ECO:0000256" key="9">
    <source>
        <dbReference type="ARBA" id="ARBA00023237"/>
    </source>
</evidence>
<keyword evidence="6 11" id="KW-0798">TonB box</keyword>
<dbReference type="InterPro" id="IPR036942">
    <property type="entry name" value="Beta-barrel_TonB_sf"/>
</dbReference>
<evidence type="ECO:0000256" key="5">
    <source>
        <dbReference type="ARBA" id="ARBA00022692"/>
    </source>
</evidence>
<name>A0ABR9SKH7_9BURK</name>
<dbReference type="SUPFAM" id="SSF56935">
    <property type="entry name" value="Porins"/>
    <property type="match status" value="1"/>
</dbReference>
<evidence type="ECO:0000256" key="3">
    <source>
        <dbReference type="ARBA" id="ARBA00022448"/>
    </source>
</evidence>
<feature type="domain" description="TonB-dependent receptor-like beta-barrel" evidence="13">
    <location>
        <begin position="229"/>
        <end position="679"/>
    </location>
</feature>
<dbReference type="PANTHER" id="PTHR32552">
    <property type="entry name" value="FERRICHROME IRON RECEPTOR-RELATED"/>
    <property type="match status" value="1"/>
</dbReference>
<dbReference type="InterPro" id="IPR039426">
    <property type="entry name" value="TonB-dep_rcpt-like"/>
</dbReference>
<protein>
    <submittedName>
        <fullName evidence="15">TonB-dependent siderophore receptor</fullName>
    </submittedName>
</protein>
<evidence type="ECO:0000256" key="10">
    <source>
        <dbReference type="PROSITE-ProRule" id="PRU01360"/>
    </source>
</evidence>
<evidence type="ECO:0000256" key="4">
    <source>
        <dbReference type="ARBA" id="ARBA00022452"/>
    </source>
</evidence>
<proteinExistence type="inferred from homology"/>
<accession>A0ABR9SKH7</accession>
<keyword evidence="12" id="KW-0732">Signal</keyword>
<feature type="signal peptide" evidence="12">
    <location>
        <begin position="1"/>
        <end position="30"/>
    </location>
</feature>
<evidence type="ECO:0000313" key="15">
    <source>
        <dbReference type="EMBL" id="MBE7942755.1"/>
    </source>
</evidence>
<evidence type="ECO:0000256" key="1">
    <source>
        <dbReference type="ARBA" id="ARBA00004571"/>
    </source>
</evidence>
<dbReference type="Pfam" id="PF07715">
    <property type="entry name" value="Plug"/>
    <property type="match status" value="1"/>
</dbReference>
<feature type="domain" description="TonB-dependent receptor plug" evidence="14">
    <location>
        <begin position="57"/>
        <end position="155"/>
    </location>
</feature>
<evidence type="ECO:0000256" key="6">
    <source>
        <dbReference type="ARBA" id="ARBA00023077"/>
    </source>
</evidence>
<keyword evidence="16" id="KW-1185">Reference proteome</keyword>
<dbReference type="Pfam" id="PF00593">
    <property type="entry name" value="TonB_dep_Rec_b-barrel"/>
    <property type="match status" value="1"/>
</dbReference>
<evidence type="ECO:0000259" key="13">
    <source>
        <dbReference type="Pfam" id="PF00593"/>
    </source>
</evidence>
<sequence length="713" mass="77160">MAFHAPSTRLGRIPGAIALLFAAAAAPAFAQQATLAPVTVTGQVPAPDVAGFGAVPVQELPVSVDVVSNRQIEAVGARRLADLTGFDPSVTDAYDAPGYWDFLAIRGFTLDNRFNYRREGLPINAETTIPLDNKERVEILKGTSGIQAGTSAPGGLVNYVVKRPTDTDLRAVRLEYTSRGSLLGAVDLGGRFGADSAFGYRLNVAQERLRPEVHNLDGERSLVALAMDWRIGRDSLLEAEGEWSRKSQASQVGFSLLGDTLPAVPDPRLNLNNQPWAQPSRFDAATGTLRFTQALSPDWKLVLQAGRQQLRSNDYTAFPFGCSAEGNYDRYCSDGSFDYYDYRSEGERRRQDAASATLRGTLETAGIRHALSLGLLESTVKNRLPDYAYNYVGTGTVDGMTVVPSDPTPAFSGTRLDERSTEISVQDAITWTPRLSTWIGLRHTRLHRESVANDGTGATAYTQGLSTPWAAVSYKLAASTMAYASWGQGVESQVVPNNGAIYANPGAVLPALKSRQVEAGLKGGGQPWTWQLAAFEIHRPVSNIEDCNNTGVACTGAFDGEAVHRGLEAAAGWTQGAWRANASGMWLHARREGSVLQPEVNGQRPVNVPAFIARAELGWKLPGLAGAELVGRASHEGSRTVLPDGSISIPAWTRLDAALRWERRVGEVQTAWTLGVDNLGDRRYWRESPMQFGHVYLYPGAPRTFRIGFSAAI</sequence>
<evidence type="ECO:0000256" key="7">
    <source>
        <dbReference type="ARBA" id="ARBA00023136"/>
    </source>
</evidence>
<comment type="similarity">
    <text evidence="2 10 11">Belongs to the TonB-dependent receptor family.</text>
</comment>
<keyword evidence="3 10" id="KW-0813">Transport</keyword>
<dbReference type="InterPro" id="IPR012910">
    <property type="entry name" value="Plug_dom"/>
</dbReference>
<keyword evidence="8 15" id="KW-0675">Receptor</keyword>
<organism evidence="15 16">
    <name type="scientific">Ramlibacter aquaticus</name>
    <dbReference type="NCBI Taxonomy" id="2780094"/>
    <lineage>
        <taxon>Bacteria</taxon>
        <taxon>Pseudomonadati</taxon>
        <taxon>Pseudomonadota</taxon>
        <taxon>Betaproteobacteria</taxon>
        <taxon>Burkholderiales</taxon>
        <taxon>Comamonadaceae</taxon>
        <taxon>Ramlibacter</taxon>
    </lineage>
</organism>
<keyword evidence="4 10" id="KW-1134">Transmembrane beta strand</keyword>
<evidence type="ECO:0000256" key="8">
    <source>
        <dbReference type="ARBA" id="ARBA00023170"/>
    </source>
</evidence>
<keyword evidence="7 10" id="KW-0472">Membrane</keyword>
<keyword evidence="9 10" id="KW-0998">Cell outer membrane</keyword>
<gene>
    <name evidence="15" type="ORF">IM725_19470</name>
</gene>
<evidence type="ECO:0000313" key="16">
    <source>
        <dbReference type="Proteomes" id="UP000715965"/>
    </source>
</evidence>
<dbReference type="InterPro" id="IPR037066">
    <property type="entry name" value="Plug_dom_sf"/>
</dbReference>
<dbReference type="Proteomes" id="UP000715965">
    <property type="component" value="Unassembled WGS sequence"/>
</dbReference>
<dbReference type="RefSeq" id="WP_193782302.1">
    <property type="nucleotide sequence ID" value="NZ_JADDOJ010000133.1"/>
</dbReference>